<proteinExistence type="predicted"/>
<evidence type="ECO:0000313" key="4">
    <source>
        <dbReference type="Proteomes" id="UP000077885"/>
    </source>
</evidence>
<sequence length="219" mass="23419">MTSQFKPAALFFCLALTGCAGLAGSGDTQPIPFSDTNGRLHTASFMTAYGGDGKIAGEVTISNQFSLNIVRMNADLSIAIRDHAGNSRAENLKALANAKSFTAYVFSKNAGTIEVNHVRATHGICTDYRSKGVAVKIADNMYYQGRHQNQNRFVFRSSGVAAKNPANRSVQSATLDFSAATGIPDNIKTQWRQNQAGIAEAAKVHHARLNELLAVGICP</sequence>
<evidence type="ECO:0000256" key="1">
    <source>
        <dbReference type="SAM" id="SignalP"/>
    </source>
</evidence>
<organism evidence="3 4">
    <name type="scientific">Eikenella longinqua</name>
    <dbReference type="NCBI Taxonomy" id="1795827"/>
    <lineage>
        <taxon>Bacteria</taxon>
        <taxon>Pseudomonadati</taxon>
        <taxon>Pseudomonadota</taxon>
        <taxon>Betaproteobacteria</taxon>
        <taxon>Neisseriales</taxon>
        <taxon>Neisseriaceae</taxon>
        <taxon>Eikenella</taxon>
    </lineage>
</organism>
<feature type="domain" description="DUF8095" evidence="2">
    <location>
        <begin position="88"/>
        <end position="190"/>
    </location>
</feature>
<evidence type="ECO:0000259" key="2">
    <source>
        <dbReference type="Pfam" id="PF26367"/>
    </source>
</evidence>
<reference evidence="4" key="1">
    <citation type="submission" date="2016-05" db="EMBL/GenBank/DDBJ databases">
        <title>Draft genome of Corynebacterium afermentans subsp. afermentans LCDC 88199T.</title>
        <authorList>
            <person name="Bernier A.-M."/>
            <person name="Bernard K."/>
        </authorList>
    </citation>
    <scope>NUCLEOTIDE SEQUENCE [LARGE SCALE GENOMIC DNA]</scope>
    <source>
        <strain evidence="4">NML02-A-017</strain>
    </source>
</reference>
<dbReference type="STRING" id="1795827.A7P95_09545"/>
<evidence type="ECO:0000313" key="3">
    <source>
        <dbReference type="EMBL" id="OAM26413.1"/>
    </source>
</evidence>
<name>A0A1A9RW89_9NEIS</name>
<dbReference type="InterPro" id="IPR058408">
    <property type="entry name" value="DUF8095"/>
</dbReference>
<dbReference type="EMBL" id="LXSL01000030">
    <property type="protein sequence ID" value="OAM26413.1"/>
    <property type="molecule type" value="Genomic_DNA"/>
</dbReference>
<comment type="caution">
    <text evidence="3">The sequence shown here is derived from an EMBL/GenBank/DDBJ whole genome shotgun (WGS) entry which is preliminary data.</text>
</comment>
<dbReference type="Proteomes" id="UP000077885">
    <property type="component" value="Unassembled WGS sequence"/>
</dbReference>
<dbReference type="Pfam" id="PF26367">
    <property type="entry name" value="DUF8095"/>
    <property type="match status" value="1"/>
</dbReference>
<keyword evidence="1" id="KW-0732">Signal</keyword>
<accession>A0A1A9RW89</accession>
<feature type="chain" id="PRO_5008396241" description="DUF8095 domain-containing protein" evidence="1">
    <location>
        <begin position="23"/>
        <end position="219"/>
    </location>
</feature>
<gene>
    <name evidence="3" type="ORF">A7P95_09545</name>
</gene>
<dbReference type="PROSITE" id="PS51257">
    <property type="entry name" value="PROKAR_LIPOPROTEIN"/>
    <property type="match status" value="1"/>
</dbReference>
<keyword evidence="4" id="KW-1185">Reference proteome</keyword>
<protein>
    <recommendedName>
        <fullName evidence="2">DUF8095 domain-containing protein</fullName>
    </recommendedName>
</protein>
<feature type="signal peptide" evidence="1">
    <location>
        <begin position="1"/>
        <end position="22"/>
    </location>
</feature>
<dbReference type="AlphaFoldDB" id="A0A1A9RW89"/>
<dbReference type="RefSeq" id="WP_067594542.1">
    <property type="nucleotide sequence ID" value="NZ_LXSL01000030.1"/>
</dbReference>